<dbReference type="InterPro" id="IPR016140">
    <property type="entry name" value="Bifunc_inhib/LTP/seed_store"/>
</dbReference>
<evidence type="ECO:0000256" key="1">
    <source>
        <dbReference type="ARBA" id="ARBA00004609"/>
    </source>
</evidence>
<comment type="subcellular location">
    <subcellularLocation>
        <location evidence="1">Cell membrane</location>
        <topology evidence="1">Lipid-anchor</topology>
        <topology evidence="1">GPI-anchor</topology>
    </subcellularLocation>
</comment>
<dbReference type="Gene3D" id="1.10.110.10">
    <property type="entry name" value="Plant lipid-transfer and hydrophobic proteins"/>
    <property type="match status" value="1"/>
</dbReference>
<evidence type="ECO:0000256" key="2">
    <source>
        <dbReference type="ARBA" id="ARBA00009748"/>
    </source>
</evidence>
<evidence type="ECO:0000256" key="7">
    <source>
        <dbReference type="ARBA" id="ARBA00023180"/>
    </source>
</evidence>
<evidence type="ECO:0000313" key="13">
    <source>
        <dbReference type="Proteomes" id="UP001237642"/>
    </source>
</evidence>
<gene>
    <name evidence="12" type="ORF">POM88_032306</name>
</gene>
<comment type="similarity">
    <text evidence="2">Belongs to the plant LTP family.</text>
</comment>
<evidence type="ECO:0000256" key="8">
    <source>
        <dbReference type="ARBA" id="ARBA00023288"/>
    </source>
</evidence>
<feature type="region of interest" description="Disordered" evidence="9">
    <location>
        <begin position="139"/>
        <end position="167"/>
    </location>
</feature>
<reference evidence="12" key="1">
    <citation type="submission" date="2023-02" db="EMBL/GenBank/DDBJ databases">
        <title>Genome of toxic invasive species Heracleum sosnowskyi carries increased number of genes despite the absence of recent whole-genome duplications.</title>
        <authorList>
            <person name="Schelkunov M."/>
            <person name="Shtratnikova V."/>
            <person name="Makarenko M."/>
            <person name="Klepikova A."/>
            <person name="Omelchenko D."/>
            <person name="Novikova G."/>
            <person name="Obukhova E."/>
            <person name="Bogdanov V."/>
            <person name="Penin A."/>
            <person name="Logacheva M."/>
        </authorList>
    </citation>
    <scope>NUCLEOTIDE SEQUENCE</scope>
    <source>
        <strain evidence="12">Hsosn_3</strain>
        <tissue evidence="12">Leaf</tissue>
    </source>
</reference>
<keyword evidence="8" id="KW-0449">Lipoprotein</keyword>
<evidence type="ECO:0000256" key="10">
    <source>
        <dbReference type="SAM" id="Phobius"/>
    </source>
</evidence>
<evidence type="ECO:0000256" key="6">
    <source>
        <dbReference type="ARBA" id="ARBA00023157"/>
    </source>
</evidence>
<sequence>MVLVLNMKKLTGYYGVIVLVLGLLMLNMVAEGADPLEKECADNFQKLTECLGFATGKGSTPTAGCCKSVSEIKESKPVCLCYIIQQMHTGNNPQLKTLGIQESKLLQLPSACKLANASSSECPKLLKLPANSPDAAIFADPSPTAAPAAPKGTSSSSSSPAVAKPSDSKSAGMKLQIAVPHLVAGMFVSIFTAAVFFFYA</sequence>
<evidence type="ECO:0000256" key="3">
    <source>
        <dbReference type="ARBA" id="ARBA00022475"/>
    </source>
</evidence>
<dbReference type="EMBL" id="JAUIZM010000007">
    <property type="protein sequence ID" value="KAK1376113.1"/>
    <property type="molecule type" value="Genomic_DNA"/>
</dbReference>
<dbReference type="InterPro" id="IPR043325">
    <property type="entry name" value="LTSS"/>
</dbReference>
<dbReference type="InterPro" id="IPR036312">
    <property type="entry name" value="Bifun_inhib/LTP/seed_sf"/>
</dbReference>
<feature type="domain" description="Bifunctional inhibitor/plant lipid transfer protein/seed storage helical" evidence="11">
    <location>
        <begin position="40"/>
        <end position="122"/>
    </location>
</feature>
<evidence type="ECO:0000313" key="12">
    <source>
        <dbReference type="EMBL" id="KAK1376113.1"/>
    </source>
</evidence>
<evidence type="ECO:0000256" key="4">
    <source>
        <dbReference type="ARBA" id="ARBA00022622"/>
    </source>
</evidence>
<dbReference type="Proteomes" id="UP001237642">
    <property type="component" value="Unassembled WGS sequence"/>
</dbReference>
<feature type="transmembrane region" description="Helical" evidence="10">
    <location>
        <begin position="12"/>
        <end position="30"/>
    </location>
</feature>
<keyword evidence="10" id="KW-1133">Transmembrane helix</keyword>
<comment type="caution">
    <text evidence="12">The sequence shown here is derived from an EMBL/GenBank/DDBJ whole genome shotgun (WGS) entry which is preliminary data.</text>
</comment>
<accession>A0AAD8ML44</accession>
<dbReference type="AlphaFoldDB" id="A0AAD8ML44"/>
<keyword evidence="3" id="KW-1003">Cell membrane</keyword>
<keyword evidence="6" id="KW-1015">Disulfide bond</keyword>
<dbReference type="PANTHER" id="PTHR33044">
    <property type="entry name" value="BIFUNCTIONAL INHIBITOR/LIPID-TRANSFER PROTEIN/SEED STORAGE 2S ALBUMIN SUPERFAMILY PROTEIN-RELATED"/>
    <property type="match status" value="1"/>
</dbReference>
<proteinExistence type="inferred from homology"/>
<protein>
    <submittedName>
        <fullName evidence="12">AAI domain-containing protein</fullName>
    </submittedName>
</protein>
<dbReference type="GO" id="GO:0005886">
    <property type="term" value="C:plasma membrane"/>
    <property type="evidence" value="ECO:0007669"/>
    <property type="project" value="UniProtKB-SubCell"/>
</dbReference>
<keyword evidence="4" id="KW-0336">GPI-anchor</keyword>
<dbReference type="SUPFAM" id="SSF47699">
    <property type="entry name" value="Bifunctional inhibitor/lipid-transfer protein/seed storage 2S albumin"/>
    <property type="match status" value="1"/>
</dbReference>
<keyword evidence="10" id="KW-0472">Membrane</keyword>
<name>A0AAD8ML44_9APIA</name>
<feature type="transmembrane region" description="Helical" evidence="10">
    <location>
        <begin position="178"/>
        <end position="199"/>
    </location>
</feature>
<evidence type="ECO:0000256" key="9">
    <source>
        <dbReference type="SAM" id="MobiDB-lite"/>
    </source>
</evidence>
<dbReference type="CDD" id="cd00010">
    <property type="entry name" value="AAI_LTSS"/>
    <property type="match status" value="1"/>
</dbReference>
<dbReference type="GO" id="GO:0098552">
    <property type="term" value="C:side of membrane"/>
    <property type="evidence" value="ECO:0007669"/>
    <property type="project" value="UniProtKB-KW"/>
</dbReference>
<keyword evidence="13" id="KW-1185">Reference proteome</keyword>
<keyword evidence="10" id="KW-0812">Transmembrane</keyword>
<organism evidence="12 13">
    <name type="scientific">Heracleum sosnowskyi</name>
    <dbReference type="NCBI Taxonomy" id="360622"/>
    <lineage>
        <taxon>Eukaryota</taxon>
        <taxon>Viridiplantae</taxon>
        <taxon>Streptophyta</taxon>
        <taxon>Embryophyta</taxon>
        <taxon>Tracheophyta</taxon>
        <taxon>Spermatophyta</taxon>
        <taxon>Magnoliopsida</taxon>
        <taxon>eudicotyledons</taxon>
        <taxon>Gunneridae</taxon>
        <taxon>Pentapetalae</taxon>
        <taxon>asterids</taxon>
        <taxon>campanulids</taxon>
        <taxon>Apiales</taxon>
        <taxon>Apiaceae</taxon>
        <taxon>Apioideae</taxon>
        <taxon>apioid superclade</taxon>
        <taxon>Tordylieae</taxon>
        <taxon>Tordyliinae</taxon>
        <taxon>Heracleum</taxon>
    </lineage>
</organism>
<dbReference type="Pfam" id="PF14368">
    <property type="entry name" value="LTP_2"/>
    <property type="match status" value="1"/>
</dbReference>
<keyword evidence="5" id="KW-0732">Signal</keyword>
<reference evidence="12" key="2">
    <citation type="submission" date="2023-05" db="EMBL/GenBank/DDBJ databases">
        <authorList>
            <person name="Schelkunov M.I."/>
        </authorList>
    </citation>
    <scope>NUCLEOTIDE SEQUENCE</scope>
    <source>
        <strain evidence="12">Hsosn_3</strain>
        <tissue evidence="12">Leaf</tissue>
    </source>
</reference>
<evidence type="ECO:0000259" key="11">
    <source>
        <dbReference type="SMART" id="SM00499"/>
    </source>
</evidence>
<keyword evidence="7" id="KW-0325">Glycoprotein</keyword>
<evidence type="ECO:0000256" key="5">
    <source>
        <dbReference type="ARBA" id="ARBA00022729"/>
    </source>
</evidence>
<dbReference type="SMART" id="SM00499">
    <property type="entry name" value="AAI"/>
    <property type="match status" value="1"/>
</dbReference>